<reference evidence="1 2" key="1">
    <citation type="journal article" date="2024" name="J Genomics">
        <title>Draft genome sequencing and assembly of Favolaschia claudopus CIRM-BRFM 2984 isolated from oak limbs.</title>
        <authorList>
            <person name="Navarro D."/>
            <person name="Drula E."/>
            <person name="Chaduli D."/>
            <person name="Cazenave R."/>
            <person name="Ahrendt S."/>
            <person name="Wang J."/>
            <person name="Lipzen A."/>
            <person name="Daum C."/>
            <person name="Barry K."/>
            <person name="Grigoriev I.V."/>
            <person name="Favel A."/>
            <person name="Rosso M.N."/>
            <person name="Martin F."/>
        </authorList>
    </citation>
    <scope>NUCLEOTIDE SEQUENCE [LARGE SCALE GENOMIC DNA]</scope>
    <source>
        <strain evidence="1 2">CIRM-BRFM 2984</strain>
    </source>
</reference>
<accession>A0AAW0A092</accession>
<dbReference type="AlphaFoldDB" id="A0AAW0A092"/>
<dbReference type="EMBL" id="JAWWNJ010000095">
    <property type="protein sequence ID" value="KAK6996865.1"/>
    <property type="molecule type" value="Genomic_DNA"/>
</dbReference>
<organism evidence="1 2">
    <name type="scientific">Favolaschia claudopus</name>
    <dbReference type="NCBI Taxonomy" id="2862362"/>
    <lineage>
        <taxon>Eukaryota</taxon>
        <taxon>Fungi</taxon>
        <taxon>Dikarya</taxon>
        <taxon>Basidiomycota</taxon>
        <taxon>Agaricomycotina</taxon>
        <taxon>Agaricomycetes</taxon>
        <taxon>Agaricomycetidae</taxon>
        <taxon>Agaricales</taxon>
        <taxon>Marasmiineae</taxon>
        <taxon>Mycenaceae</taxon>
        <taxon>Favolaschia</taxon>
    </lineage>
</organism>
<protein>
    <submittedName>
        <fullName evidence="1">Uncharacterized protein</fullName>
    </submittedName>
</protein>
<name>A0AAW0A092_9AGAR</name>
<dbReference type="Proteomes" id="UP001362999">
    <property type="component" value="Unassembled WGS sequence"/>
</dbReference>
<gene>
    <name evidence="1" type="ORF">R3P38DRAFT_2799176</name>
</gene>
<evidence type="ECO:0000313" key="1">
    <source>
        <dbReference type="EMBL" id="KAK6996865.1"/>
    </source>
</evidence>
<keyword evidence="2" id="KW-1185">Reference proteome</keyword>
<proteinExistence type="predicted"/>
<comment type="caution">
    <text evidence="1">The sequence shown here is derived from an EMBL/GenBank/DDBJ whole genome shotgun (WGS) entry which is preliminary data.</text>
</comment>
<sequence length="139" mass="15808">MYQKAVLASRLGSVLNFAEAVQAINRDPFEEKMTHSLDSHHIYVTPRRLLPVRPLAIPAVKLSDGGEQIFLRRARWTTPETGLISLSATLPSHYIAERLARVLWLTSFATSQLNWVNFEFEATRRAMYHCLFAGKITPL</sequence>
<evidence type="ECO:0000313" key="2">
    <source>
        <dbReference type="Proteomes" id="UP001362999"/>
    </source>
</evidence>